<dbReference type="RefSeq" id="YP_009950199.1">
    <property type="nucleotide sequence ID" value="NC_051588.1"/>
</dbReference>
<dbReference type="EMBL" id="MH509442">
    <property type="protein sequence ID" value="AXH46887.1"/>
    <property type="molecule type" value="Genomic_DNA"/>
</dbReference>
<evidence type="ECO:0000313" key="2">
    <source>
        <dbReference type="Proteomes" id="UP000259472"/>
    </source>
</evidence>
<name>A0A345KV35_9CAUD</name>
<reference evidence="2" key="1">
    <citation type="submission" date="2018-06" db="EMBL/GenBank/DDBJ databases">
        <authorList>
            <person name="Zhirakovskaya E."/>
        </authorList>
    </citation>
    <scope>NUCLEOTIDE SEQUENCE [LARGE SCALE GENOMIC DNA]</scope>
</reference>
<organism evidence="1 2">
    <name type="scientific">Mycobacterium phage Aminay</name>
    <dbReference type="NCBI Taxonomy" id="2250291"/>
    <lineage>
        <taxon>Viruses</taxon>
        <taxon>Duplodnaviria</taxon>
        <taxon>Heunggongvirae</taxon>
        <taxon>Uroviricota</taxon>
        <taxon>Caudoviricetes</taxon>
        <taxon>Weiservirinae</taxon>
        <taxon>Aminayvirus</taxon>
        <taxon>Aminayvirus aminay</taxon>
    </lineage>
</organism>
<proteinExistence type="predicted"/>
<accession>A0A345KV35</accession>
<gene>
    <name evidence="1" type="primary">49</name>
    <name evidence="1" type="ORF">SEA_AMINAY_49</name>
</gene>
<dbReference type="GeneID" id="60321611"/>
<keyword evidence="2" id="KW-1185">Reference proteome</keyword>
<dbReference type="KEGG" id="vg:60321611"/>
<dbReference type="Proteomes" id="UP000259472">
    <property type="component" value="Segment"/>
</dbReference>
<protein>
    <submittedName>
        <fullName evidence="1">Uncharacterized protein</fullName>
    </submittedName>
</protein>
<sequence>MPTNRLPQVPTLAEVIDAAIGERVAAHTGIDYNASPLSVVSTVAGFGFELGLDLAHEAELAGRRAALGALRPLHTAGLQAFDIASIALRPLDVWDQPSTIVKAGRRARTAALAPLLLAKVAGL</sequence>
<evidence type="ECO:0000313" key="1">
    <source>
        <dbReference type="EMBL" id="AXH46887.1"/>
    </source>
</evidence>